<keyword evidence="2" id="KW-1185">Reference proteome</keyword>
<dbReference type="PANTHER" id="PTHR41287:SF1">
    <property type="entry name" value="PROTEIN YMFN"/>
    <property type="match status" value="1"/>
</dbReference>
<proteinExistence type="predicted"/>
<dbReference type="AlphaFoldDB" id="A0A1G8AF29"/>
<evidence type="ECO:0000313" key="2">
    <source>
        <dbReference type="Proteomes" id="UP000198923"/>
    </source>
</evidence>
<dbReference type="PANTHER" id="PTHR41287">
    <property type="match status" value="1"/>
</dbReference>
<sequence length="500" mass="56144">MHGPGDVQGQPVHLLTPDETGWRDVEFARFIIDCYEVDSVGRRRVNQAFISRSKGRAKSELGGFIGCAEALGPVRFSHRDKEGNPVGRPVMVPYIRIMATEENQAGNVYDVIKYNFDHGPLAEVSGVDSGLTRIILPDGGEITPSTANAASKDGGKETWVCYDETHLWTTPELRRTYSTVRRNLVKRKLAEPWSLETSTMYAPGENSVAEATHEYFQKVSEGLIKDQGVLMDHREAPEVDINNTEALLEALVYVYGSFASVIDLDRIVAEIRNPATEEEDARRYFLNQVVAGSDQWMDRASWQARRDDTDPIRLGDQIAIGFDGSIRNDSTALIGCRLRDGKLFVLGVWEKPDTDDDWEVDFLAVDAAMAAAEKTYRVEWAYCDPAYWQDIVGRWSIEFGTKKIFEFWTNKDGRMVQALERFHTAVITGQLAHDGDATLTRHILNARKRNIRAGTLIRKETPRSKKKIDAAVAAVLAYEARGDAIADGRLKKAKRRVRGF</sequence>
<dbReference type="RefSeq" id="WP_218125862.1">
    <property type="nucleotide sequence ID" value="NZ_FNCN01000012.1"/>
</dbReference>
<dbReference type="STRING" id="504805.SAMN05421505_112129"/>
<evidence type="ECO:0000313" key="1">
    <source>
        <dbReference type="EMBL" id="SDH19574.1"/>
    </source>
</evidence>
<reference evidence="1 2" key="1">
    <citation type="submission" date="2016-10" db="EMBL/GenBank/DDBJ databases">
        <authorList>
            <person name="de Groot N.N."/>
        </authorList>
    </citation>
    <scope>NUCLEOTIDE SEQUENCE [LARGE SCALE GENOMIC DNA]</scope>
    <source>
        <strain evidence="1 2">CPCC 201354</strain>
    </source>
</reference>
<gene>
    <name evidence="1" type="ORF">SAMN05421505_112129</name>
</gene>
<protein>
    <submittedName>
        <fullName evidence="1">Phage terminase-like protein, large subunit, contains N-terminal HTH domain</fullName>
    </submittedName>
</protein>
<accession>A0A1G8AF29</accession>
<name>A0A1G8AF29_9ACTN</name>
<dbReference type="EMBL" id="FNCN01000012">
    <property type="protein sequence ID" value="SDH19574.1"/>
    <property type="molecule type" value="Genomic_DNA"/>
</dbReference>
<dbReference type="InterPro" id="IPR005021">
    <property type="entry name" value="Terminase_largesu-like"/>
</dbReference>
<dbReference type="Proteomes" id="UP000198923">
    <property type="component" value="Unassembled WGS sequence"/>
</dbReference>
<organism evidence="1 2">
    <name type="scientific">Sinosporangium album</name>
    <dbReference type="NCBI Taxonomy" id="504805"/>
    <lineage>
        <taxon>Bacteria</taxon>
        <taxon>Bacillati</taxon>
        <taxon>Actinomycetota</taxon>
        <taxon>Actinomycetes</taxon>
        <taxon>Streptosporangiales</taxon>
        <taxon>Streptosporangiaceae</taxon>
        <taxon>Sinosporangium</taxon>
    </lineage>
</organism>